<dbReference type="GO" id="GO:0006145">
    <property type="term" value="P:purine nucleobase catabolic process"/>
    <property type="evidence" value="ECO:0007669"/>
    <property type="project" value="TreeGrafter"/>
</dbReference>
<evidence type="ECO:0000259" key="2">
    <source>
        <dbReference type="Pfam" id="PF12890"/>
    </source>
</evidence>
<dbReference type="GO" id="GO:0004038">
    <property type="term" value="F:allantoinase activity"/>
    <property type="evidence" value="ECO:0007669"/>
    <property type="project" value="TreeGrafter"/>
</dbReference>
<comment type="caution">
    <text evidence="3">The sequence shown here is derived from an EMBL/GenBank/DDBJ whole genome shotgun (WGS) entry which is preliminary data.</text>
</comment>
<reference evidence="3 4" key="1">
    <citation type="journal article" date="2018" name="Sci. Rep.">
        <title>A novel species of the marine cyanobacterium Acaryochloris with a unique pigment content and lifestyle.</title>
        <authorList>
            <person name="Partensky F."/>
            <person name="Six C."/>
            <person name="Ratin M."/>
            <person name="Garczarek L."/>
            <person name="Vaulot D."/>
            <person name="Probert I."/>
            <person name="Calteau A."/>
            <person name="Gourvil P."/>
            <person name="Marie D."/>
            <person name="Grebert T."/>
            <person name="Bouchier C."/>
            <person name="Le Panse S."/>
            <person name="Gachenot M."/>
            <person name="Rodriguez F."/>
            <person name="Garrido J.L."/>
        </authorList>
    </citation>
    <scope>NUCLEOTIDE SEQUENCE [LARGE SCALE GENOMIC DNA]</scope>
    <source>
        <strain evidence="3 4">RCC1774</strain>
    </source>
</reference>
<dbReference type="CDD" id="cd01317">
    <property type="entry name" value="DHOase_IIa"/>
    <property type="match status" value="1"/>
</dbReference>
<dbReference type="EC" id="3.5.2.3" evidence="3"/>
<dbReference type="SUPFAM" id="SSF51338">
    <property type="entry name" value="Composite domain of metallo-dependent hydrolases"/>
    <property type="match status" value="1"/>
</dbReference>
<dbReference type="GO" id="GO:0046872">
    <property type="term" value="F:metal ion binding"/>
    <property type="evidence" value="ECO:0007669"/>
    <property type="project" value="InterPro"/>
</dbReference>
<gene>
    <name evidence="3" type="primary">pyrC_1</name>
    <name evidence="3" type="ORF">C1752_03345</name>
</gene>
<dbReference type="EMBL" id="PQWO01000008">
    <property type="protein sequence ID" value="PZD72754.1"/>
    <property type="molecule type" value="Genomic_DNA"/>
</dbReference>
<keyword evidence="4" id="KW-1185">Reference proteome</keyword>
<feature type="domain" description="Dihydroorotase catalytic" evidence="2">
    <location>
        <begin position="54"/>
        <end position="210"/>
    </location>
</feature>
<dbReference type="NCBIfam" id="TIGR00857">
    <property type="entry name" value="pyrC_multi"/>
    <property type="match status" value="1"/>
</dbReference>
<dbReference type="PANTHER" id="PTHR43668">
    <property type="entry name" value="ALLANTOINASE"/>
    <property type="match status" value="1"/>
</dbReference>
<dbReference type="InterPro" id="IPR004722">
    <property type="entry name" value="DHOase"/>
</dbReference>
<keyword evidence="3" id="KW-0378">Hydrolase</keyword>
<dbReference type="AlphaFoldDB" id="A0A2W1JRX9"/>
<dbReference type="GO" id="GO:0004151">
    <property type="term" value="F:dihydroorotase activity"/>
    <property type="evidence" value="ECO:0007669"/>
    <property type="project" value="UniProtKB-EC"/>
</dbReference>
<dbReference type="PANTHER" id="PTHR43668:SF2">
    <property type="entry name" value="ALLANTOINASE"/>
    <property type="match status" value="1"/>
</dbReference>
<evidence type="ECO:0000256" key="1">
    <source>
        <dbReference type="ARBA" id="ARBA00022975"/>
    </source>
</evidence>
<dbReference type="GO" id="GO:0006221">
    <property type="term" value="P:pyrimidine nucleotide biosynthetic process"/>
    <property type="evidence" value="ECO:0007669"/>
    <property type="project" value="UniProtKB-KW"/>
</dbReference>
<dbReference type="OrthoDB" id="9765462at2"/>
<dbReference type="RefSeq" id="WP_110986780.1">
    <property type="nucleotide sequence ID" value="NZ_CAWNWM010000008.1"/>
</dbReference>
<dbReference type="GO" id="GO:0005737">
    <property type="term" value="C:cytoplasm"/>
    <property type="evidence" value="ECO:0007669"/>
    <property type="project" value="TreeGrafter"/>
</dbReference>
<dbReference type="InterPro" id="IPR050138">
    <property type="entry name" value="DHOase/Allantoinase_Hydrolase"/>
</dbReference>
<organism evidence="3 4">
    <name type="scientific">Acaryochloris thomasi RCC1774</name>
    <dbReference type="NCBI Taxonomy" id="1764569"/>
    <lineage>
        <taxon>Bacteria</taxon>
        <taxon>Bacillati</taxon>
        <taxon>Cyanobacteriota</taxon>
        <taxon>Cyanophyceae</taxon>
        <taxon>Acaryochloridales</taxon>
        <taxon>Acaryochloridaceae</taxon>
        <taxon>Acaryochloris</taxon>
        <taxon>Acaryochloris thomasi</taxon>
    </lineage>
</organism>
<name>A0A2W1JRX9_9CYAN</name>
<evidence type="ECO:0000313" key="4">
    <source>
        <dbReference type="Proteomes" id="UP000248857"/>
    </source>
</evidence>
<dbReference type="Gene3D" id="2.30.40.10">
    <property type="entry name" value="Urease, subunit C, domain 1"/>
    <property type="match status" value="1"/>
</dbReference>
<dbReference type="Pfam" id="PF12890">
    <property type="entry name" value="DHOase"/>
    <property type="match status" value="1"/>
</dbReference>
<sequence length="423" mass="45652">MTHELLHQVRLLDPSSQQDRISDVLISDGQLKAIEDSITNLPSDTQRRDCSGLILGPGLVDLYCHSGTPGFEARETLQSLGEAAAAGGFTRLTLLPDTQPPLDTPDALTRLQAPPESPVQFRAWGAITQDLAGQHLVELSELQAAGVVGFSDGAPLTHPVLVRRLLEYLSPSQVPIALWPVQPALANQGVIREGIQALRLGLPENPTVSETAALAELLEIVVMVPTPVHIMRVSTARSVALIAAAKAAGLPITASATWMHLLWNSKDLASYDTGLRLDPPVGNPEDQEALIQGLQDGILDAIATDHHSYTFEEKTVSFGQAPPGAIGLELVLPMLWQRLVATGRWSALDLWRVLSQQPAQCLAQSPPTLEINQPAEMVLFDPQQNWTVDVQTLHTLGENTPLLNQSIQGKVLATWCPTLCQIS</sequence>
<accession>A0A2W1JRX9</accession>
<keyword evidence="1" id="KW-0665">Pyrimidine biosynthesis</keyword>
<dbReference type="InterPro" id="IPR032466">
    <property type="entry name" value="Metal_Hydrolase"/>
</dbReference>
<dbReference type="InterPro" id="IPR011059">
    <property type="entry name" value="Metal-dep_hydrolase_composite"/>
</dbReference>
<evidence type="ECO:0000313" key="3">
    <source>
        <dbReference type="EMBL" id="PZD72754.1"/>
    </source>
</evidence>
<proteinExistence type="predicted"/>
<dbReference type="SUPFAM" id="SSF51556">
    <property type="entry name" value="Metallo-dependent hydrolases"/>
    <property type="match status" value="1"/>
</dbReference>
<dbReference type="InterPro" id="IPR024403">
    <property type="entry name" value="DHOase_cat"/>
</dbReference>
<dbReference type="Proteomes" id="UP000248857">
    <property type="component" value="Unassembled WGS sequence"/>
</dbReference>
<protein>
    <submittedName>
        <fullName evidence="3">Dihydroorotase</fullName>
        <ecNumber evidence="3">3.5.2.3</ecNumber>
    </submittedName>
</protein>
<dbReference type="Gene3D" id="3.20.20.140">
    <property type="entry name" value="Metal-dependent hydrolases"/>
    <property type="match status" value="1"/>
</dbReference>
<dbReference type="NCBIfam" id="NF005614">
    <property type="entry name" value="PRK07369.1"/>
    <property type="match status" value="1"/>
</dbReference>